<evidence type="ECO:0000256" key="1">
    <source>
        <dbReference type="SAM" id="Phobius"/>
    </source>
</evidence>
<protein>
    <submittedName>
        <fullName evidence="2">ATP synthase F0 subunit 8</fullName>
    </submittedName>
</protein>
<name>A0A7D5BA59_9HEMI</name>
<sequence length="50" mass="6347">MPQMSNMWWTMLMMTFIITFMMAMFMVYFNYMKLLTKNTDKKTKNMNWLW</sequence>
<dbReference type="EMBL" id="MN894531">
    <property type="protein sequence ID" value="QKV48761.1"/>
    <property type="molecule type" value="Genomic_DNA"/>
</dbReference>
<geneLocation type="mitochondrion" evidence="2"/>
<reference evidence="2" key="1">
    <citation type="journal article" date="2020" name="Mitochondrial DNA Part B Resour">
        <title>The complete mitochondrial genome of Parathailocyba orla (Hemiptera: Cicadellidae: Typhlocybinae).</title>
        <authorList>
            <person name="Jiang J."/>
            <person name="Yuan X."/>
            <person name="Yuan Z."/>
            <person name="Song Y."/>
        </authorList>
    </citation>
    <scope>NUCLEOTIDE SEQUENCE</scope>
</reference>
<dbReference type="AlphaFoldDB" id="A0A7D5BA59"/>
<keyword evidence="1" id="KW-0812">Transmembrane</keyword>
<keyword evidence="2" id="KW-0496">Mitochondrion</keyword>
<keyword evidence="1" id="KW-0472">Membrane</keyword>
<gene>
    <name evidence="2" type="primary">ATP8</name>
</gene>
<evidence type="ECO:0000313" key="2">
    <source>
        <dbReference type="EMBL" id="QKV48761.1"/>
    </source>
</evidence>
<feature type="transmembrane region" description="Helical" evidence="1">
    <location>
        <begin position="6"/>
        <end position="31"/>
    </location>
</feature>
<proteinExistence type="predicted"/>
<organism evidence="2">
    <name type="scientific">Parathailocyba orla</name>
    <dbReference type="NCBI Taxonomy" id="2745910"/>
    <lineage>
        <taxon>Eukaryota</taxon>
        <taxon>Metazoa</taxon>
        <taxon>Ecdysozoa</taxon>
        <taxon>Arthropoda</taxon>
        <taxon>Hexapoda</taxon>
        <taxon>Insecta</taxon>
        <taxon>Pterygota</taxon>
        <taxon>Neoptera</taxon>
        <taxon>Paraneoptera</taxon>
        <taxon>Hemiptera</taxon>
        <taxon>Auchenorrhyncha</taxon>
        <taxon>Membracoidea</taxon>
        <taxon>Cicadellidae</taxon>
        <taxon>Typhlocybinae</taxon>
        <taxon>Typhlocybini</taxon>
        <taxon>Parathailocyba</taxon>
    </lineage>
</organism>
<accession>A0A7D5BA59</accession>
<keyword evidence="1" id="KW-1133">Transmembrane helix</keyword>